<proteinExistence type="predicted"/>
<keyword evidence="3" id="KW-1185">Reference proteome</keyword>
<sequence length="168" mass="18262">MFAAHDALARLFAFASHVSIIVTCACWELSTLFLSGGNPTLTSFRASPERQGQYNSATLTVGSYRQGHGHPESNPPSQRSSSKPRGLYSGSYHESRRPQVKAAHPYRRNYGPPYCHPAQASGYAEGLSSHPSGSRHSLDLMDNVVSRLPQVGVLHVLPEAGLQHGARR</sequence>
<feature type="region of interest" description="Disordered" evidence="1">
    <location>
        <begin position="62"/>
        <end position="111"/>
    </location>
</feature>
<dbReference type="OrthoDB" id="6252479at2759"/>
<dbReference type="Proteomes" id="UP000245119">
    <property type="component" value="Linkage Group LG3"/>
</dbReference>
<comment type="caution">
    <text evidence="2">The sequence shown here is derived from an EMBL/GenBank/DDBJ whole genome shotgun (WGS) entry which is preliminary data.</text>
</comment>
<dbReference type="AlphaFoldDB" id="A0A2T7PLH4"/>
<name>A0A2T7PLH4_POMCA</name>
<gene>
    <name evidence="2" type="ORF">C0Q70_05550</name>
</gene>
<protein>
    <submittedName>
        <fullName evidence="2">Uncharacterized protein</fullName>
    </submittedName>
</protein>
<organism evidence="2 3">
    <name type="scientific">Pomacea canaliculata</name>
    <name type="common">Golden apple snail</name>
    <dbReference type="NCBI Taxonomy" id="400727"/>
    <lineage>
        <taxon>Eukaryota</taxon>
        <taxon>Metazoa</taxon>
        <taxon>Spiralia</taxon>
        <taxon>Lophotrochozoa</taxon>
        <taxon>Mollusca</taxon>
        <taxon>Gastropoda</taxon>
        <taxon>Caenogastropoda</taxon>
        <taxon>Architaenioglossa</taxon>
        <taxon>Ampullarioidea</taxon>
        <taxon>Ampullariidae</taxon>
        <taxon>Pomacea</taxon>
    </lineage>
</organism>
<evidence type="ECO:0000256" key="1">
    <source>
        <dbReference type="SAM" id="MobiDB-lite"/>
    </source>
</evidence>
<evidence type="ECO:0000313" key="3">
    <source>
        <dbReference type="Proteomes" id="UP000245119"/>
    </source>
</evidence>
<accession>A0A2T7PLH4</accession>
<evidence type="ECO:0000313" key="2">
    <source>
        <dbReference type="EMBL" id="PVD34281.1"/>
    </source>
</evidence>
<dbReference type="EMBL" id="PZQS01000003">
    <property type="protein sequence ID" value="PVD34281.1"/>
    <property type="molecule type" value="Genomic_DNA"/>
</dbReference>
<reference evidence="2 3" key="1">
    <citation type="submission" date="2018-04" db="EMBL/GenBank/DDBJ databases">
        <title>The genome of golden apple snail Pomacea canaliculata provides insight into stress tolerance and invasive adaptation.</title>
        <authorList>
            <person name="Liu C."/>
            <person name="Liu B."/>
            <person name="Ren Y."/>
            <person name="Zhang Y."/>
            <person name="Wang H."/>
            <person name="Li S."/>
            <person name="Jiang F."/>
            <person name="Yin L."/>
            <person name="Zhang G."/>
            <person name="Qian W."/>
            <person name="Fan W."/>
        </authorList>
    </citation>
    <scope>NUCLEOTIDE SEQUENCE [LARGE SCALE GENOMIC DNA]</scope>
    <source>
        <strain evidence="2">SZHN2017</strain>
        <tissue evidence="2">Muscle</tissue>
    </source>
</reference>